<keyword evidence="6 9" id="KW-0812">Transmembrane</keyword>
<dbReference type="GO" id="GO:0016765">
    <property type="term" value="F:transferase activity, transferring alkyl or aryl (other than methyl) groups"/>
    <property type="evidence" value="ECO:0007669"/>
    <property type="project" value="InterPro"/>
</dbReference>
<dbReference type="Proteomes" id="UP000752292">
    <property type="component" value="Unassembled WGS sequence"/>
</dbReference>
<dbReference type="AlphaFoldDB" id="A0A932ZUK2"/>
<keyword evidence="8 9" id="KW-0472">Membrane</keyword>
<keyword evidence="5" id="KW-0808">Transferase</keyword>
<comment type="caution">
    <text evidence="10">The sequence shown here is derived from an EMBL/GenBank/DDBJ whole genome shotgun (WGS) entry which is preliminary data.</text>
</comment>
<evidence type="ECO:0000256" key="4">
    <source>
        <dbReference type="ARBA" id="ARBA00022475"/>
    </source>
</evidence>
<evidence type="ECO:0000313" key="11">
    <source>
        <dbReference type="Proteomes" id="UP000752292"/>
    </source>
</evidence>
<reference evidence="10" key="1">
    <citation type="submission" date="2020-07" db="EMBL/GenBank/DDBJ databases">
        <title>Huge and variable diversity of episymbiotic CPR bacteria and DPANN archaea in groundwater ecosystems.</title>
        <authorList>
            <person name="He C.Y."/>
            <person name="Keren R."/>
            <person name="Whittaker M."/>
            <person name="Farag I.F."/>
            <person name="Doudna J."/>
            <person name="Cate J.H.D."/>
            <person name="Banfield J.F."/>
        </authorList>
    </citation>
    <scope>NUCLEOTIDE SEQUENCE</scope>
    <source>
        <strain evidence="10">NC_groundwater_1370_Ag_S-0.2um_69_93</strain>
    </source>
</reference>
<feature type="transmembrane region" description="Helical" evidence="9">
    <location>
        <begin position="142"/>
        <end position="162"/>
    </location>
</feature>
<evidence type="ECO:0000256" key="1">
    <source>
        <dbReference type="ARBA" id="ARBA00001946"/>
    </source>
</evidence>
<dbReference type="GO" id="GO:0005886">
    <property type="term" value="C:plasma membrane"/>
    <property type="evidence" value="ECO:0007669"/>
    <property type="project" value="TreeGrafter"/>
</dbReference>
<feature type="transmembrane region" description="Helical" evidence="9">
    <location>
        <begin position="50"/>
        <end position="70"/>
    </location>
</feature>
<keyword evidence="4" id="KW-1003">Cell membrane</keyword>
<dbReference type="Pfam" id="PF01040">
    <property type="entry name" value="UbiA"/>
    <property type="match status" value="1"/>
</dbReference>
<name>A0A932ZUK2_UNCTE</name>
<dbReference type="GO" id="GO:0006744">
    <property type="term" value="P:ubiquinone biosynthetic process"/>
    <property type="evidence" value="ECO:0007669"/>
    <property type="project" value="TreeGrafter"/>
</dbReference>
<evidence type="ECO:0000256" key="9">
    <source>
        <dbReference type="SAM" id="Phobius"/>
    </source>
</evidence>
<accession>A0A932ZUK2</accession>
<sequence>MAGERAEANPPGGLGMFLRMVKFEHTIFGLPFVLMGGVVAAGGVPPARALFWMVMAAVGARNFAMTLNRFADRDLDPKNPRTQDRAEFQGLLRSGRVWALMAAFLGLFLLSAWMLNPLAFWLSFAVAGATVFYCYSKRFTSWTHLFLGFVRGCAPAGAWVAVRGELGWVPVLLFAGVTLWVGGFDIIYA</sequence>
<evidence type="ECO:0000256" key="5">
    <source>
        <dbReference type="ARBA" id="ARBA00022679"/>
    </source>
</evidence>
<dbReference type="CDD" id="cd13959">
    <property type="entry name" value="PT_UbiA_COQ2"/>
    <property type="match status" value="1"/>
</dbReference>
<dbReference type="InterPro" id="IPR044878">
    <property type="entry name" value="UbiA_sf"/>
</dbReference>
<dbReference type="InterPro" id="IPR039653">
    <property type="entry name" value="Prenyltransferase"/>
</dbReference>
<dbReference type="Gene3D" id="1.10.357.140">
    <property type="entry name" value="UbiA prenyltransferase"/>
    <property type="match status" value="1"/>
</dbReference>
<dbReference type="FunFam" id="1.10.357.140:FF:000008">
    <property type="entry name" value="4-hydroxybenzoate octaprenyltransferase"/>
    <property type="match status" value="1"/>
</dbReference>
<comment type="similarity">
    <text evidence="3">Belongs to the UbiA prenyltransferase family.</text>
</comment>
<evidence type="ECO:0000313" key="10">
    <source>
        <dbReference type="EMBL" id="MBI4251734.1"/>
    </source>
</evidence>
<feature type="transmembrane region" description="Helical" evidence="9">
    <location>
        <begin position="168"/>
        <end position="188"/>
    </location>
</feature>
<dbReference type="PANTHER" id="PTHR11048">
    <property type="entry name" value="PRENYLTRANSFERASES"/>
    <property type="match status" value="1"/>
</dbReference>
<organism evidence="10 11">
    <name type="scientific">Tectimicrobiota bacterium</name>
    <dbReference type="NCBI Taxonomy" id="2528274"/>
    <lineage>
        <taxon>Bacteria</taxon>
        <taxon>Pseudomonadati</taxon>
        <taxon>Nitrospinota/Tectimicrobiota group</taxon>
        <taxon>Candidatus Tectimicrobiota</taxon>
    </lineage>
</organism>
<feature type="transmembrane region" description="Helical" evidence="9">
    <location>
        <begin position="91"/>
        <end position="112"/>
    </location>
</feature>
<proteinExistence type="inferred from homology"/>
<comment type="cofactor">
    <cofactor evidence="1">
        <name>Mg(2+)</name>
        <dbReference type="ChEBI" id="CHEBI:18420"/>
    </cofactor>
</comment>
<dbReference type="NCBIfam" id="TIGR01475">
    <property type="entry name" value="ubiA_other"/>
    <property type="match status" value="1"/>
</dbReference>
<feature type="transmembrane region" description="Helical" evidence="9">
    <location>
        <begin position="26"/>
        <end position="44"/>
    </location>
</feature>
<dbReference type="PANTHER" id="PTHR11048:SF28">
    <property type="entry name" value="4-HYDROXYBENZOATE POLYPRENYLTRANSFERASE, MITOCHONDRIAL"/>
    <property type="match status" value="1"/>
</dbReference>
<dbReference type="InterPro" id="IPR000537">
    <property type="entry name" value="UbiA_prenyltransferase"/>
</dbReference>
<evidence type="ECO:0000256" key="2">
    <source>
        <dbReference type="ARBA" id="ARBA00004141"/>
    </source>
</evidence>
<comment type="subcellular location">
    <subcellularLocation>
        <location evidence="2">Membrane</location>
        <topology evidence="2">Multi-pass membrane protein</topology>
    </subcellularLocation>
</comment>
<evidence type="ECO:0000256" key="8">
    <source>
        <dbReference type="ARBA" id="ARBA00023136"/>
    </source>
</evidence>
<feature type="transmembrane region" description="Helical" evidence="9">
    <location>
        <begin position="118"/>
        <end position="135"/>
    </location>
</feature>
<dbReference type="EMBL" id="JACQRX010000203">
    <property type="protein sequence ID" value="MBI4251734.1"/>
    <property type="molecule type" value="Genomic_DNA"/>
</dbReference>
<evidence type="ECO:0000256" key="7">
    <source>
        <dbReference type="ARBA" id="ARBA00022989"/>
    </source>
</evidence>
<dbReference type="InterPro" id="IPR006371">
    <property type="entry name" value="Polyprenyltransferase_UbiA-li"/>
</dbReference>
<feature type="non-terminal residue" evidence="10">
    <location>
        <position position="189"/>
    </location>
</feature>
<evidence type="ECO:0000256" key="3">
    <source>
        <dbReference type="ARBA" id="ARBA00005985"/>
    </source>
</evidence>
<gene>
    <name evidence="10" type="ORF">HY618_04670</name>
</gene>
<protein>
    <submittedName>
        <fullName evidence="10">UbiA family prenyltransferase</fullName>
    </submittedName>
</protein>
<keyword evidence="7 9" id="KW-1133">Transmembrane helix</keyword>
<evidence type="ECO:0000256" key="6">
    <source>
        <dbReference type="ARBA" id="ARBA00022692"/>
    </source>
</evidence>